<evidence type="ECO:0008006" key="3">
    <source>
        <dbReference type="Google" id="ProtNLM"/>
    </source>
</evidence>
<keyword evidence="2" id="KW-1185">Reference proteome</keyword>
<organism evidence="1 2">
    <name type="scientific">Saccharothrix mutabilis subsp. mutabilis</name>
    <dbReference type="NCBI Taxonomy" id="66855"/>
    <lineage>
        <taxon>Bacteria</taxon>
        <taxon>Bacillati</taxon>
        <taxon>Actinomycetota</taxon>
        <taxon>Actinomycetes</taxon>
        <taxon>Pseudonocardiales</taxon>
        <taxon>Pseudonocardiaceae</taxon>
        <taxon>Saccharothrix</taxon>
    </lineage>
</organism>
<evidence type="ECO:0000313" key="2">
    <source>
        <dbReference type="Proteomes" id="UP001500416"/>
    </source>
</evidence>
<reference evidence="2" key="1">
    <citation type="journal article" date="2019" name="Int. J. Syst. Evol. Microbiol.">
        <title>The Global Catalogue of Microorganisms (GCM) 10K type strain sequencing project: providing services to taxonomists for standard genome sequencing and annotation.</title>
        <authorList>
            <consortium name="The Broad Institute Genomics Platform"/>
            <consortium name="The Broad Institute Genome Sequencing Center for Infectious Disease"/>
            <person name="Wu L."/>
            <person name="Ma J."/>
        </authorList>
    </citation>
    <scope>NUCLEOTIDE SEQUENCE [LARGE SCALE GENOMIC DNA]</scope>
    <source>
        <strain evidence="2">JCM 3380</strain>
    </source>
</reference>
<dbReference type="Proteomes" id="UP001500416">
    <property type="component" value="Unassembled WGS sequence"/>
</dbReference>
<accession>A0ABP3CUF9</accession>
<sequence length="282" mass="29384">MDVMTPPEYVAARAVLLDALQALGPHLRAVVLVGAQAVYIHSGSADLATAPTTTDADLVVAPGLVADEPLIASAMQRAGFVQGGQPGTWLGRGQVAVDLMVPEALSTGHGRRSTEVPGHGRFFRRTQGLEAAVVDNDSRRIAALAEEDTRSFDVRVAGPAALLVSKVVKISERLANPKRLKPKDGLDVLRLLRVADPVALAATLDGLLLNGLSADATRLAVHALREHGTRPDGPIPSLAADAEAGFEDPDVIKASTVALVEELLESMGFDESPDGRAAGILG</sequence>
<dbReference type="EMBL" id="BAAABU010000002">
    <property type="protein sequence ID" value="GAA0215790.1"/>
    <property type="molecule type" value="Genomic_DNA"/>
</dbReference>
<protein>
    <recommendedName>
        <fullName evidence="3">Nucleotidyltransferase</fullName>
    </recommendedName>
</protein>
<evidence type="ECO:0000313" key="1">
    <source>
        <dbReference type="EMBL" id="GAA0215790.1"/>
    </source>
</evidence>
<comment type="caution">
    <text evidence="1">The sequence shown here is derived from an EMBL/GenBank/DDBJ whole genome shotgun (WGS) entry which is preliminary data.</text>
</comment>
<name>A0ABP3CUF9_9PSEU</name>
<proteinExistence type="predicted"/>
<gene>
    <name evidence="1" type="ORF">GCM10010492_12020</name>
</gene>